<dbReference type="Pfam" id="PF20316">
    <property type="entry name" value="DUF6612"/>
    <property type="match status" value="1"/>
</dbReference>
<evidence type="ECO:0000313" key="3">
    <source>
        <dbReference type="EMBL" id="PSK92862.1"/>
    </source>
</evidence>
<keyword evidence="4" id="KW-1185">Reference proteome</keyword>
<name>A0A2P8D6M9_9ACTN</name>
<dbReference type="Gene3D" id="2.50.20.20">
    <property type="match status" value="1"/>
</dbReference>
<evidence type="ECO:0000313" key="4">
    <source>
        <dbReference type="Proteomes" id="UP000240542"/>
    </source>
</evidence>
<feature type="region of interest" description="Disordered" evidence="1">
    <location>
        <begin position="233"/>
        <end position="267"/>
    </location>
</feature>
<proteinExistence type="predicted"/>
<dbReference type="InterPro" id="IPR046720">
    <property type="entry name" value="DUF6612"/>
</dbReference>
<dbReference type="PROSITE" id="PS51257">
    <property type="entry name" value="PROKAR_LIPOPROTEIN"/>
    <property type="match status" value="1"/>
</dbReference>
<keyword evidence="2" id="KW-0732">Signal</keyword>
<comment type="caution">
    <text evidence="3">The sequence shown here is derived from an EMBL/GenBank/DDBJ whole genome shotgun (WGS) entry which is preliminary data.</text>
</comment>
<dbReference type="OrthoDB" id="3369896at2"/>
<dbReference type="SUPFAM" id="SSF89392">
    <property type="entry name" value="Prokaryotic lipoproteins and lipoprotein localization factors"/>
    <property type="match status" value="1"/>
</dbReference>
<reference evidence="3 4" key="1">
    <citation type="submission" date="2018-03" db="EMBL/GenBank/DDBJ databases">
        <title>Genomic Encyclopedia of Archaeal and Bacterial Type Strains, Phase II (KMG-II): from individual species to whole genera.</title>
        <authorList>
            <person name="Goeker M."/>
        </authorList>
    </citation>
    <scope>NUCLEOTIDE SEQUENCE [LARGE SCALE GENOMIC DNA]</scope>
    <source>
        <strain evidence="3 4">DSM 45312</strain>
    </source>
</reference>
<gene>
    <name evidence="3" type="ORF">CLV63_11771</name>
</gene>
<evidence type="ECO:0000256" key="2">
    <source>
        <dbReference type="SAM" id="SignalP"/>
    </source>
</evidence>
<evidence type="ECO:0000256" key="1">
    <source>
        <dbReference type="SAM" id="MobiDB-lite"/>
    </source>
</evidence>
<dbReference type="InterPro" id="IPR029046">
    <property type="entry name" value="LolA/LolB/LppX"/>
</dbReference>
<dbReference type="RefSeq" id="WP_106585146.1">
    <property type="nucleotide sequence ID" value="NZ_PYGA01000017.1"/>
</dbReference>
<dbReference type="EMBL" id="PYGA01000017">
    <property type="protein sequence ID" value="PSK92862.1"/>
    <property type="molecule type" value="Genomic_DNA"/>
</dbReference>
<feature type="chain" id="PRO_5039411417" description="LppX_LprAFG lipoprotein" evidence="2">
    <location>
        <begin position="24"/>
        <end position="267"/>
    </location>
</feature>
<protein>
    <recommendedName>
        <fullName evidence="5">LppX_LprAFG lipoprotein</fullName>
    </recommendedName>
</protein>
<sequence length="267" mass="27790">MLRKITGTLAGVGLALAATGCAAMPGAAGGGGLGGGPSVTEVIDKVVDKTREVETYQAEMSMAGSMGGESMDITSDIEFTAKPEPTYKMSMDMAGQENTVLMRGSEILMEADPAMGGGWMRAGGSGEQAMNQSQDPIAEVEKLLAGDNVEEVGSEDVGGVSTTKYKGSYTIDQALEQIQDTEAKDAARQVYDKAGVDKIDFEAWVGDDQLPRKVTSSAGDTVDTTLTFTSFNEPVDIQYPDPSEVKDMDDMLGGGGGAPDIPDPGGY</sequence>
<evidence type="ECO:0008006" key="5">
    <source>
        <dbReference type="Google" id="ProtNLM"/>
    </source>
</evidence>
<dbReference type="Proteomes" id="UP000240542">
    <property type="component" value="Unassembled WGS sequence"/>
</dbReference>
<dbReference type="AlphaFoldDB" id="A0A2P8D6M9"/>
<feature type="signal peptide" evidence="2">
    <location>
        <begin position="1"/>
        <end position="23"/>
    </location>
</feature>
<organism evidence="3 4">
    <name type="scientific">Murinocardiopsis flavida</name>
    <dbReference type="NCBI Taxonomy" id="645275"/>
    <lineage>
        <taxon>Bacteria</taxon>
        <taxon>Bacillati</taxon>
        <taxon>Actinomycetota</taxon>
        <taxon>Actinomycetes</taxon>
        <taxon>Streptosporangiales</taxon>
        <taxon>Nocardiopsidaceae</taxon>
        <taxon>Murinocardiopsis</taxon>
    </lineage>
</organism>
<accession>A0A2P8D6M9</accession>